<evidence type="ECO:0000313" key="1">
    <source>
        <dbReference type="EMBL" id="MFD1533864.1"/>
    </source>
</evidence>
<protein>
    <recommendedName>
        <fullName evidence="3">LacI family transcriptional regulator</fullName>
    </recommendedName>
</protein>
<accession>A0ABW4FUZ9</accession>
<dbReference type="Proteomes" id="UP001597145">
    <property type="component" value="Unassembled WGS sequence"/>
</dbReference>
<dbReference type="SUPFAM" id="SSF53822">
    <property type="entry name" value="Periplasmic binding protein-like I"/>
    <property type="match status" value="1"/>
</dbReference>
<dbReference type="InterPro" id="IPR028082">
    <property type="entry name" value="Peripla_BP_I"/>
</dbReference>
<dbReference type="Gene3D" id="3.40.50.2300">
    <property type="match status" value="2"/>
</dbReference>
<sequence length="70" mass="7274">MGFDDLPVPGLLTPRPTTVRAAHDMGYRAATALFELVEADGGEVSPASLGMLPATVRLRESVAPPPGSSR</sequence>
<keyword evidence="2" id="KW-1185">Reference proteome</keyword>
<organism evidence="1 2">
    <name type="scientific">Pseudonocardia aurantiaca</name>
    <dbReference type="NCBI Taxonomy" id="75290"/>
    <lineage>
        <taxon>Bacteria</taxon>
        <taxon>Bacillati</taxon>
        <taxon>Actinomycetota</taxon>
        <taxon>Actinomycetes</taxon>
        <taxon>Pseudonocardiales</taxon>
        <taxon>Pseudonocardiaceae</taxon>
        <taxon>Pseudonocardia</taxon>
    </lineage>
</organism>
<gene>
    <name evidence="1" type="ORF">ACFSCY_31055</name>
</gene>
<evidence type="ECO:0000313" key="2">
    <source>
        <dbReference type="Proteomes" id="UP001597145"/>
    </source>
</evidence>
<dbReference type="RefSeq" id="WP_379659983.1">
    <property type="nucleotide sequence ID" value="NZ_BAAAJG010000009.1"/>
</dbReference>
<comment type="caution">
    <text evidence="1">The sequence shown here is derived from an EMBL/GenBank/DDBJ whole genome shotgun (WGS) entry which is preliminary data.</text>
</comment>
<evidence type="ECO:0008006" key="3">
    <source>
        <dbReference type="Google" id="ProtNLM"/>
    </source>
</evidence>
<proteinExistence type="predicted"/>
<dbReference type="EMBL" id="JBHUCP010000026">
    <property type="protein sequence ID" value="MFD1533864.1"/>
    <property type="molecule type" value="Genomic_DNA"/>
</dbReference>
<reference evidence="2" key="1">
    <citation type="journal article" date="2019" name="Int. J. Syst. Evol. Microbiol.">
        <title>The Global Catalogue of Microorganisms (GCM) 10K type strain sequencing project: providing services to taxonomists for standard genome sequencing and annotation.</title>
        <authorList>
            <consortium name="The Broad Institute Genomics Platform"/>
            <consortium name="The Broad Institute Genome Sequencing Center for Infectious Disease"/>
            <person name="Wu L."/>
            <person name="Ma J."/>
        </authorList>
    </citation>
    <scope>NUCLEOTIDE SEQUENCE [LARGE SCALE GENOMIC DNA]</scope>
    <source>
        <strain evidence="2">JCM 12165</strain>
    </source>
</reference>
<name>A0ABW4FUZ9_9PSEU</name>